<feature type="transmembrane region" description="Helical" evidence="1">
    <location>
        <begin position="6"/>
        <end position="28"/>
    </location>
</feature>
<evidence type="ECO:0000313" key="2">
    <source>
        <dbReference type="EMBL" id="MBD2801514.1"/>
    </source>
</evidence>
<dbReference type="Proteomes" id="UP001193920">
    <property type="component" value="Unassembled WGS sequence"/>
</dbReference>
<name>A0AAW3YWX7_9GAMM</name>
<proteinExistence type="predicted"/>
<dbReference type="EMBL" id="JACXBF010000328">
    <property type="protein sequence ID" value="MBD2801514.1"/>
    <property type="molecule type" value="Genomic_DNA"/>
</dbReference>
<reference evidence="2" key="2">
    <citation type="journal article" date="2024" name="Toxins">
        <title>Genome Sequence Analysis of Native Xenorhabdus Strains Isolated from Entomopathogenic Nematodes in Argentina.</title>
        <authorList>
            <person name="Palma L."/>
            <person name="Frizzo L."/>
            <person name="Kaiser S."/>
            <person name="Berry C."/>
            <person name="Caballero P."/>
            <person name="Bode H.B."/>
            <person name="Del Valle E.E."/>
        </authorList>
    </citation>
    <scope>NUCLEOTIDE SEQUENCE</scope>
    <source>
        <strain evidence="2">M</strain>
    </source>
</reference>
<reference evidence="2" key="1">
    <citation type="submission" date="2020-09" db="EMBL/GenBank/DDBJ databases">
        <authorList>
            <person name="Palma L."/>
            <person name="Caballero P."/>
            <person name="Berry C."/>
            <person name="Del Valle E."/>
        </authorList>
    </citation>
    <scope>NUCLEOTIDE SEQUENCE</scope>
    <source>
        <strain evidence="2">M</strain>
    </source>
</reference>
<accession>A0AAW3YWX7</accession>
<gene>
    <name evidence="2" type="ORF">ID854_13875</name>
</gene>
<evidence type="ECO:0000256" key="1">
    <source>
        <dbReference type="SAM" id="Phobius"/>
    </source>
</evidence>
<dbReference type="AlphaFoldDB" id="A0AAW3YWX7"/>
<organism evidence="2">
    <name type="scientific">Xenorhabdus szentirmaii</name>
    <dbReference type="NCBI Taxonomy" id="290112"/>
    <lineage>
        <taxon>Bacteria</taxon>
        <taxon>Pseudomonadati</taxon>
        <taxon>Pseudomonadota</taxon>
        <taxon>Gammaproteobacteria</taxon>
        <taxon>Enterobacterales</taxon>
        <taxon>Morganellaceae</taxon>
        <taxon>Xenorhabdus</taxon>
    </lineage>
</organism>
<keyword evidence="1" id="KW-1133">Transmembrane helix</keyword>
<dbReference type="RefSeq" id="WP_323869231.1">
    <property type="nucleotide sequence ID" value="NZ_JACXBF010000328.1"/>
</dbReference>
<sequence length="79" mass="8866">MITSFLANPYVVGFGYLIGIVSGIIAIVQTFRVSEREKEIIKLNIKINSSVSNNNQIYQGKRSQYFQDNNGPVNIDNRG</sequence>
<comment type="caution">
    <text evidence="2">The sequence shown here is derived from an EMBL/GenBank/DDBJ whole genome shotgun (WGS) entry which is preliminary data.</text>
</comment>
<keyword evidence="1" id="KW-0812">Transmembrane</keyword>
<protein>
    <submittedName>
        <fullName evidence="2">Uncharacterized protein</fullName>
    </submittedName>
</protein>
<keyword evidence="1" id="KW-0472">Membrane</keyword>